<dbReference type="RefSeq" id="WP_313762126.1">
    <property type="nucleotide sequence ID" value="NZ_BAAAVH010000084.1"/>
</dbReference>
<protein>
    <recommendedName>
        <fullName evidence="5">Ig-like domain-containing protein</fullName>
    </recommendedName>
</protein>
<evidence type="ECO:0008006" key="5">
    <source>
        <dbReference type="Google" id="ProtNLM"/>
    </source>
</evidence>
<evidence type="ECO:0000313" key="3">
    <source>
        <dbReference type="EMBL" id="MFC5885105.1"/>
    </source>
</evidence>
<feature type="region of interest" description="Disordered" evidence="1">
    <location>
        <begin position="50"/>
        <end position="76"/>
    </location>
</feature>
<feature type="compositionally biased region" description="Low complexity" evidence="1">
    <location>
        <begin position="1"/>
        <end position="12"/>
    </location>
</feature>
<feature type="compositionally biased region" description="Low complexity" evidence="1">
    <location>
        <begin position="176"/>
        <end position="205"/>
    </location>
</feature>
<dbReference type="EMBL" id="JBHSOD010000008">
    <property type="protein sequence ID" value="MFC5885105.1"/>
    <property type="molecule type" value="Genomic_DNA"/>
</dbReference>
<sequence>MSTSRPDSAAAPAPEPDRTVRLGAAPEEVEETVKLGSGPVTEELTVRLTGAPEGTEQTVRSGSEPAAGERTVRLPGGSGAVAATVELGSGPVTGEQTVEAARKTAAPVAAGPDTEATVRLDADDAASATFLDPRVWGAAPETGETSTLVDTRTGGRTVPAPPPAPREADATGTVESSATTPTDSSPAGGTPSGGTPTDSSPAGGTPEERSFAPGELRRFGPGVPPQAAAVWHGATVPEQQQPERRRASRWLVPLALLLAVLALLAFLFWRFTTPALAVTGVGVTTDPAGPGCGGTAVITAAVETNGGAGTIRYRWLRSDGTTSDEIRQDVESGARKADLVLRWSFEGRGELQATATLQILSPDTRTAAASFPYRCS</sequence>
<keyword evidence="2" id="KW-1133">Transmembrane helix</keyword>
<comment type="caution">
    <text evidence="3">The sequence shown here is derived from an EMBL/GenBank/DDBJ whole genome shotgun (WGS) entry which is preliminary data.</text>
</comment>
<keyword evidence="4" id="KW-1185">Reference proteome</keyword>
<reference evidence="4" key="1">
    <citation type="journal article" date="2019" name="Int. J. Syst. Evol. Microbiol.">
        <title>The Global Catalogue of Microorganisms (GCM) 10K type strain sequencing project: providing services to taxonomists for standard genome sequencing and annotation.</title>
        <authorList>
            <consortium name="The Broad Institute Genomics Platform"/>
            <consortium name="The Broad Institute Genome Sequencing Center for Infectious Disease"/>
            <person name="Wu L."/>
            <person name="Ma J."/>
        </authorList>
    </citation>
    <scope>NUCLEOTIDE SEQUENCE [LARGE SCALE GENOMIC DNA]</scope>
    <source>
        <strain evidence="4">CGMCC 4.1469</strain>
    </source>
</reference>
<gene>
    <name evidence="3" type="ORF">ACFP0N_08995</name>
</gene>
<feature type="region of interest" description="Disordered" evidence="1">
    <location>
        <begin position="1"/>
        <end position="26"/>
    </location>
</feature>
<feature type="compositionally biased region" description="Basic and acidic residues" evidence="1">
    <location>
        <begin position="206"/>
        <end position="218"/>
    </location>
</feature>
<dbReference type="Proteomes" id="UP001596067">
    <property type="component" value="Unassembled WGS sequence"/>
</dbReference>
<evidence type="ECO:0000256" key="2">
    <source>
        <dbReference type="SAM" id="Phobius"/>
    </source>
</evidence>
<accession>A0ABW1ESV9</accession>
<proteinExistence type="predicted"/>
<evidence type="ECO:0000313" key="4">
    <source>
        <dbReference type="Proteomes" id="UP001596067"/>
    </source>
</evidence>
<evidence type="ECO:0000256" key="1">
    <source>
        <dbReference type="SAM" id="MobiDB-lite"/>
    </source>
</evidence>
<feature type="transmembrane region" description="Helical" evidence="2">
    <location>
        <begin position="250"/>
        <end position="269"/>
    </location>
</feature>
<name>A0ABW1ESV9_9ACTN</name>
<keyword evidence="2" id="KW-0472">Membrane</keyword>
<feature type="region of interest" description="Disordered" evidence="1">
    <location>
        <begin position="134"/>
        <end position="227"/>
    </location>
</feature>
<organism evidence="3 4">
    <name type="scientific">Kitasatospora aburaviensis</name>
    <dbReference type="NCBI Taxonomy" id="67265"/>
    <lineage>
        <taxon>Bacteria</taxon>
        <taxon>Bacillati</taxon>
        <taxon>Actinomycetota</taxon>
        <taxon>Actinomycetes</taxon>
        <taxon>Kitasatosporales</taxon>
        <taxon>Streptomycetaceae</taxon>
        <taxon>Kitasatospora</taxon>
    </lineage>
</organism>
<keyword evidence="2" id="KW-0812">Transmembrane</keyword>